<evidence type="ECO:0000313" key="1">
    <source>
        <dbReference type="EMBL" id="KAJ5169033.1"/>
    </source>
</evidence>
<dbReference type="AlphaFoldDB" id="A0A9W9I930"/>
<dbReference type="Proteomes" id="UP001149163">
    <property type="component" value="Unassembled WGS sequence"/>
</dbReference>
<dbReference type="GeneID" id="81425928"/>
<protein>
    <submittedName>
        <fullName evidence="1">Uncharacterized protein</fullName>
    </submittedName>
</protein>
<dbReference type="RefSeq" id="XP_056545494.1">
    <property type="nucleotide sequence ID" value="XM_056686752.1"/>
</dbReference>
<evidence type="ECO:0000313" key="2">
    <source>
        <dbReference type="Proteomes" id="UP001149163"/>
    </source>
</evidence>
<dbReference type="OrthoDB" id="4360731at2759"/>
<sequence>MVERGLEANQNLVLEQNRLAVELLPPTCNLNACLGLTGTFSCIVSALGVGDTAALQRCLTNGLAEICSCAACVPVVSNILNSLGVCVTGQVPPGNITLTPFFNTFATATAVSRDGGVHSGTTVTRSVHV</sequence>
<gene>
    <name evidence="1" type="ORF">N7482_004627</name>
</gene>
<name>A0A9W9I930_9EURO</name>
<comment type="caution">
    <text evidence="1">The sequence shown here is derived from an EMBL/GenBank/DDBJ whole genome shotgun (WGS) entry which is preliminary data.</text>
</comment>
<keyword evidence="2" id="KW-1185">Reference proteome</keyword>
<reference evidence="1" key="2">
    <citation type="journal article" date="2023" name="IMA Fungus">
        <title>Comparative genomic study of the Penicillium genus elucidates a diverse pangenome and 15 lateral gene transfer events.</title>
        <authorList>
            <person name="Petersen C."/>
            <person name="Sorensen T."/>
            <person name="Nielsen M.R."/>
            <person name="Sondergaard T.E."/>
            <person name="Sorensen J.L."/>
            <person name="Fitzpatrick D.A."/>
            <person name="Frisvad J.C."/>
            <person name="Nielsen K.L."/>
        </authorList>
    </citation>
    <scope>NUCLEOTIDE SEQUENCE</scope>
    <source>
        <strain evidence="1">IBT 26290</strain>
    </source>
</reference>
<organism evidence="1 2">
    <name type="scientific">Penicillium canariense</name>
    <dbReference type="NCBI Taxonomy" id="189055"/>
    <lineage>
        <taxon>Eukaryota</taxon>
        <taxon>Fungi</taxon>
        <taxon>Dikarya</taxon>
        <taxon>Ascomycota</taxon>
        <taxon>Pezizomycotina</taxon>
        <taxon>Eurotiomycetes</taxon>
        <taxon>Eurotiomycetidae</taxon>
        <taxon>Eurotiales</taxon>
        <taxon>Aspergillaceae</taxon>
        <taxon>Penicillium</taxon>
    </lineage>
</organism>
<accession>A0A9W9I930</accession>
<proteinExistence type="predicted"/>
<dbReference type="EMBL" id="JAPQKN010000002">
    <property type="protein sequence ID" value="KAJ5169033.1"/>
    <property type="molecule type" value="Genomic_DNA"/>
</dbReference>
<reference evidence="1" key="1">
    <citation type="submission" date="2022-11" db="EMBL/GenBank/DDBJ databases">
        <authorList>
            <person name="Petersen C."/>
        </authorList>
    </citation>
    <scope>NUCLEOTIDE SEQUENCE</scope>
    <source>
        <strain evidence="1">IBT 26290</strain>
    </source>
</reference>